<sequence length="207" mass="23676">MSKKSELINTIKAYKEKQEALSNKILELNNNKELTPIGVEQRINNLIEPFEAVAQNVHDKAIGILDSAIKALEDRWRANTTGKLLDSSYQIGLSNIIKIIEAGAITSKEDFINIIDVYKDDYNALSIIRELLANNGNALELLMLIPKDNREYNKKILNDLRNNIENYINPFNIKASISMPLDSMIQFIDTRLRDDFSVIPWEEVRDL</sequence>
<accession>A0A316M1L0</accession>
<feature type="coiled-coil region" evidence="1">
    <location>
        <begin position="4"/>
        <end position="31"/>
    </location>
</feature>
<evidence type="ECO:0000256" key="1">
    <source>
        <dbReference type="SAM" id="Coils"/>
    </source>
</evidence>
<name>A0A316M1L0_9CLOT</name>
<comment type="caution">
    <text evidence="2">The sequence shown here is derived from an EMBL/GenBank/DDBJ whole genome shotgun (WGS) entry which is preliminary data.</text>
</comment>
<dbReference type="RefSeq" id="WP_230028634.1">
    <property type="nucleotide sequence ID" value="NZ_CP076620.1"/>
</dbReference>
<dbReference type="EMBL" id="QAMZ01000052">
    <property type="protein sequence ID" value="PWL52074.1"/>
    <property type="molecule type" value="Genomic_DNA"/>
</dbReference>
<organism evidence="2 3">
    <name type="scientific">Clostridium cadaveris</name>
    <dbReference type="NCBI Taxonomy" id="1529"/>
    <lineage>
        <taxon>Bacteria</taxon>
        <taxon>Bacillati</taxon>
        <taxon>Bacillota</taxon>
        <taxon>Clostridia</taxon>
        <taxon>Eubacteriales</taxon>
        <taxon>Clostridiaceae</taxon>
        <taxon>Clostridium</taxon>
    </lineage>
</organism>
<dbReference type="AlphaFoldDB" id="A0A316M1L0"/>
<evidence type="ECO:0000313" key="2">
    <source>
        <dbReference type="EMBL" id="PWL52074.1"/>
    </source>
</evidence>
<gene>
    <name evidence="2" type="ORF">DBY38_12195</name>
</gene>
<evidence type="ECO:0000313" key="3">
    <source>
        <dbReference type="Proteomes" id="UP000246114"/>
    </source>
</evidence>
<protein>
    <submittedName>
        <fullName evidence="2">Uncharacterized protein</fullName>
    </submittedName>
</protein>
<dbReference type="GeneID" id="90544487"/>
<reference evidence="2 3" key="1">
    <citation type="submission" date="2018-03" db="EMBL/GenBank/DDBJ databases">
        <title>The uncultured portion of the human microbiome is neutrally assembled.</title>
        <authorList>
            <person name="Jeraldo P."/>
            <person name="Boardman L."/>
            <person name="White B.A."/>
            <person name="Nelson H."/>
            <person name="Goldenfeld N."/>
            <person name="Chia N."/>
        </authorList>
    </citation>
    <scope>NUCLEOTIDE SEQUENCE [LARGE SCALE GENOMIC DNA]</scope>
    <source>
        <strain evidence="2">CIM:MAG 903</strain>
    </source>
</reference>
<keyword evidence="1" id="KW-0175">Coiled coil</keyword>
<dbReference type="Proteomes" id="UP000246114">
    <property type="component" value="Unassembled WGS sequence"/>
</dbReference>
<proteinExistence type="predicted"/>